<reference evidence="2 3" key="1">
    <citation type="journal article" date="2015" name="Proc. Natl. Acad. Sci. U.S.A.">
        <title>The resurrection genome of Boea hygrometrica: A blueprint for survival of dehydration.</title>
        <authorList>
            <person name="Xiao L."/>
            <person name="Yang G."/>
            <person name="Zhang L."/>
            <person name="Yang X."/>
            <person name="Zhao S."/>
            <person name="Ji Z."/>
            <person name="Zhou Q."/>
            <person name="Hu M."/>
            <person name="Wang Y."/>
            <person name="Chen M."/>
            <person name="Xu Y."/>
            <person name="Jin H."/>
            <person name="Xiao X."/>
            <person name="Hu G."/>
            <person name="Bao F."/>
            <person name="Hu Y."/>
            <person name="Wan P."/>
            <person name="Li L."/>
            <person name="Deng X."/>
            <person name="Kuang T."/>
            <person name="Xiang C."/>
            <person name="Zhu J.K."/>
            <person name="Oliver M.J."/>
            <person name="He Y."/>
        </authorList>
    </citation>
    <scope>NUCLEOTIDE SEQUENCE [LARGE SCALE GENOMIC DNA]</scope>
    <source>
        <strain evidence="3">cv. XS01</strain>
    </source>
</reference>
<feature type="domain" description="Retrotransposon Copia-like N-terminal" evidence="1">
    <location>
        <begin position="17"/>
        <end position="64"/>
    </location>
</feature>
<evidence type="ECO:0000313" key="2">
    <source>
        <dbReference type="EMBL" id="KZV45485.1"/>
    </source>
</evidence>
<evidence type="ECO:0000259" key="1">
    <source>
        <dbReference type="Pfam" id="PF14244"/>
    </source>
</evidence>
<proteinExistence type="predicted"/>
<dbReference type="InterPro" id="IPR029472">
    <property type="entry name" value="Copia-like_N"/>
</dbReference>
<name>A0A2Z7CFL2_9LAMI</name>
<dbReference type="OrthoDB" id="5544992at2759"/>
<dbReference type="Proteomes" id="UP000250235">
    <property type="component" value="Unassembled WGS sequence"/>
</dbReference>
<dbReference type="Pfam" id="PF14244">
    <property type="entry name" value="Retrotran_gag_3"/>
    <property type="match status" value="1"/>
</dbReference>
<sequence length="383" mass="42141">MATNSVTYGFNDPLYLHPSDSPGAPIVCDPLTGAENYGVWSRAMLLALTAKNKVGFIDGSCARPSERSSSLHQWERCNAIVLSWIMSSVSKEIFAGIVYCTDASKVWADLKERFNKVSGSRIYEIVCLKQGSSPISIYFSKLKQLWDEYASLVTLPSCSCATARAYVEHEQTQCLIQFLMGLNDSYSSIRSQILMMSKLPSVSQAFAIDSQEEAHRTVLTDQSLMEFPTAAFYSSSIKKSDSPRCENCSIVGYTKEACYKLVGYPPGHRLHKKFPQGKYSKHHMKNNQQIFAHNTSHEHNQKHVVAPSFTPTQYEQIIKLLELAPSPAEPAANFVGATQNNASALDHSTPWILDSGANAHITGTSEALHNIQPCNSASGSALA</sequence>
<dbReference type="PANTHER" id="PTHR37610:SF78">
    <property type="entry name" value="GAG-POLYPEPTIDE OF LTR COPIA-TYPE-RELATED"/>
    <property type="match status" value="1"/>
</dbReference>
<accession>A0A2Z7CFL2</accession>
<organism evidence="2 3">
    <name type="scientific">Dorcoceras hygrometricum</name>
    <dbReference type="NCBI Taxonomy" id="472368"/>
    <lineage>
        <taxon>Eukaryota</taxon>
        <taxon>Viridiplantae</taxon>
        <taxon>Streptophyta</taxon>
        <taxon>Embryophyta</taxon>
        <taxon>Tracheophyta</taxon>
        <taxon>Spermatophyta</taxon>
        <taxon>Magnoliopsida</taxon>
        <taxon>eudicotyledons</taxon>
        <taxon>Gunneridae</taxon>
        <taxon>Pentapetalae</taxon>
        <taxon>asterids</taxon>
        <taxon>lamiids</taxon>
        <taxon>Lamiales</taxon>
        <taxon>Gesneriaceae</taxon>
        <taxon>Didymocarpoideae</taxon>
        <taxon>Trichosporeae</taxon>
        <taxon>Loxocarpinae</taxon>
        <taxon>Dorcoceras</taxon>
    </lineage>
</organism>
<keyword evidence="3" id="KW-1185">Reference proteome</keyword>
<dbReference type="EMBL" id="KQ996074">
    <property type="protein sequence ID" value="KZV45485.1"/>
    <property type="molecule type" value="Genomic_DNA"/>
</dbReference>
<protein>
    <recommendedName>
        <fullName evidence="1">Retrotransposon Copia-like N-terminal domain-containing protein</fullName>
    </recommendedName>
</protein>
<evidence type="ECO:0000313" key="3">
    <source>
        <dbReference type="Proteomes" id="UP000250235"/>
    </source>
</evidence>
<gene>
    <name evidence="2" type="ORF">F511_15852</name>
</gene>
<dbReference type="PANTHER" id="PTHR37610">
    <property type="entry name" value="CCHC-TYPE DOMAIN-CONTAINING PROTEIN"/>
    <property type="match status" value="1"/>
</dbReference>
<dbReference type="AlphaFoldDB" id="A0A2Z7CFL2"/>